<dbReference type="Proteomes" id="UP000606974">
    <property type="component" value="Unassembled WGS sequence"/>
</dbReference>
<dbReference type="EMBL" id="JAACFV010000126">
    <property type="protein sequence ID" value="KAF7504827.1"/>
    <property type="molecule type" value="Genomic_DNA"/>
</dbReference>
<evidence type="ECO:0000313" key="5">
    <source>
        <dbReference type="Proteomes" id="UP000606974"/>
    </source>
</evidence>
<dbReference type="OrthoDB" id="1711508at2759"/>
<dbReference type="SMART" id="SM00577">
    <property type="entry name" value="CPDc"/>
    <property type="match status" value="1"/>
</dbReference>
<dbReference type="InterPro" id="IPR023214">
    <property type="entry name" value="HAD_sf"/>
</dbReference>
<evidence type="ECO:0000256" key="2">
    <source>
        <dbReference type="SAM" id="MobiDB-lite"/>
    </source>
</evidence>
<keyword evidence="5" id="KW-1185">Reference proteome</keyword>
<dbReference type="SUPFAM" id="SSF56784">
    <property type="entry name" value="HAD-like"/>
    <property type="match status" value="1"/>
</dbReference>
<keyword evidence="1" id="KW-0811">Translocation</keyword>
<comment type="similarity">
    <text evidence="1">Belongs to the TIM50 family.</text>
</comment>
<keyword evidence="1" id="KW-0496">Mitochondrion</keyword>
<dbReference type="InterPro" id="IPR036412">
    <property type="entry name" value="HAD-like_sf"/>
</dbReference>
<dbReference type="GO" id="GO:0015031">
    <property type="term" value="P:protein transport"/>
    <property type="evidence" value="ECO:0007669"/>
    <property type="project" value="UniProtKB-KW"/>
</dbReference>
<evidence type="ECO:0000259" key="3">
    <source>
        <dbReference type="PROSITE" id="PS50969"/>
    </source>
</evidence>
<evidence type="ECO:0000313" key="4">
    <source>
        <dbReference type="EMBL" id="KAF7504827.1"/>
    </source>
</evidence>
<dbReference type="PROSITE" id="PS50969">
    <property type="entry name" value="FCP1"/>
    <property type="match status" value="1"/>
</dbReference>
<evidence type="ECO:0000256" key="1">
    <source>
        <dbReference type="RuleBase" id="RU365079"/>
    </source>
</evidence>
<dbReference type="Gene3D" id="3.40.50.1000">
    <property type="entry name" value="HAD superfamily/HAD-like"/>
    <property type="match status" value="1"/>
</dbReference>
<dbReference type="Pfam" id="PF03031">
    <property type="entry name" value="NIF"/>
    <property type="match status" value="1"/>
</dbReference>
<keyword evidence="1" id="KW-0809">Transit peptide</keyword>
<accession>A0A8H7ABT0</accession>
<name>A0A8H7ABT0_9EURO</name>
<dbReference type="InterPro" id="IPR050365">
    <property type="entry name" value="TIM50"/>
</dbReference>
<comment type="caution">
    <text evidence="4">The sequence shown here is derived from an EMBL/GenBank/DDBJ whole genome shotgun (WGS) entry which is preliminary data.</text>
</comment>
<dbReference type="GO" id="GO:0005744">
    <property type="term" value="C:TIM23 mitochondrial import inner membrane translocase complex"/>
    <property type="evidence" value="ECO:0007669"/>
    <property type="project" value="UniProtKB-UniRule"/>
</dbReference>
<reference evidence="4" key="1">
    <citation type="submission" date="2020-02" db="EMBL/GenBank/DDBJ databases">
        <authorList>
            <person name="Palmer J.M."/>
        </authorList>
    </citation>
    <scope>NUCLEOTIDE SEQUENCE</scope>
    <source>
        <strain evidence="4">EPUS1.4</strain>
        <tissue evidence="4">Thallus</tissue>
    </source>
</reference>
<comment type="subunit">
    <text evidence="1">Component of the TIM23 complex.</text>
</comment>
<comment type="subcellular location">
    <subcellularLocation>
        <location evidence="1">Mitochondrion inner membrane</location>
        <topology evidence="1">Single-pass membrane protein</topology>
    </subcellularLocation>
</comment>
<organism evidence="4 5">
    <name type="scientific">Endocarpon pusillum</name>
    <dbReference type="NCBI Taxonomy" id="364733"/>
    <lineage>
        <taxon>Eukaryota</taxon>
        <taxon>Fungi</taxon>
        <taxon>Dikarya</taxon>
        <taxon>Ascomycota</taxon>
        <taxon>Pezizomycotina</taxon>
        <taxon>Eurotiomycetes</taxon>
        <taxon>Chaetothyriomycetidae</taxon>
        <taxon>Verrucariales</taxon>
        <taxon>Verrucariaceae</taxon>
        <taxon>Endocarpon</taxon>
    </lineage>
</organism>
<keyword evidence="1" id="KW-0813">Transport</keyword>
<dbReference type="InterPro" id="IPR004274">
    <property type="entry name" value="FCP1_dom"/>
</dbReference>
<feature type="region of interest" description="Disordered" evidence="2">
    <location>
        <begin position="1"/>
        <end position="44"/>
    </location>
</feature>
<proteinExistence type="inferred from homology"/>
<sequence length="513" mass="58476">MSYRPNYPESWRPPQQRDNWRPPTEPPDCEADRPWSNTRKRYEVEDPPLIIRPLPFARGDSWRPYAQERHTLPEREEDHDHGGKNAAARIMSHRSLGSPRQTVSLPTRQAISASGRPQSYLDPSVTDFQPGDIRPNSIFNHAAPAPLRSAKPSSNPTSRVCEDHLDVLKQNTSPSHRYALRSRRSDEIISQNGRGPTRSFAILAQHAKHRQTKPQQIHPPPAPTATDLYLAQARLPVIRCAAPKKLLVVLDLNGTLLVRPNRMKPREFSIRPGVHQFLDYLFDHHIVMIYSSAQPDNVKAMVDALVSKKRAKALAAIWGRDKLDLTPEQYKKKLQVYKKLDKVWEDDRIQATCSAKQRWNQTNTVLVDDSHLKALSQPHNLIQVTEFTKKKLNRQERKREQEVVASVRAKLEELKWTLDVSRHILRWQTGQMEPPLATSLSPLPKSGEEGMRTQPSQLANIVGDSGEVPDEAIVQEGLQKDMENLMTNTSSKDDNGHMNEPAISASEWKEFLK</sequence>
<gene>
    <name evidence="4" type="ORF">GJ744_001693</name>
</gene>
<dbReference type="PANTHER" id="PTHR12210">
    <property type="entry name" value="DULLARD PROTEIN PHOSPHATASE"/>
    <property type="match status" value="1"/>
</dbReference>
<feature type="domain" description="FCP1 homology" evidence="3">
    <location>
        <begin position="241"/>
        <end position="414"/>
    </location>
</feature>
<protein>
    <recommendedName>
        <fullName evidence="1">Mitochondrial import inner membrane translocase subunit TIM50</fullName>
    </recommendedName>
</protein>
<dbReference type="AlphaFoldDB" id="A0A8H7ABT0"/>
<keyword evidence="1" id="KW-0653">Protein transport</keyword>
<feature type="region of interest" description="Disordered" evidence="2">
    <location>
        <begin position="486"/>
        <end position="513"/>
    </location>
</feature>
<feature type="region of interest" description="Disordered" evidence="2">
    <location>
        <begin position="136"/>
        <end position="159"/>
    </location>
</feature>
<comment type="function">
    <text evidence="1">Essential component of the TIM23 complex, a complex that mediates the translocation of transit peptide-containing proteins across the mitochondrial inner membrane.</text>
</comment>